<comment type="caution">
    <text evidence="2">The sequence shown here is derived from an EMBL/GenBank/DDBJ whole genome shotgun (WGS) entry which is preliminary data.</text>
</comment>
<feature type="non-terminal residue" evidence="2">
    <location>
        <position position="202"/>
    </location>
</feature>
<accession>A0A9D7T5L3</accession>
<name>A0A9D7T5L3_9MICO</name>
<organism evidence="2 3">
    <name type="scientific">Candidatus Phosphoribacter hodrii</name>
    <dbReference type="NCBI Taxonomy" id="2953743"/>
    <lineage>
        <taxon>Bacteria</taxon>
        <taxon>Bacillati</taxon>
        <taxon>Actinomycetota</taxon>
        <taxon>Actinomycetes</taxon>
        <taxon>Micrococcales</taxon>
        <taxon>Dermatophilaceae</taxon>
        <taxon>Candidatus Phosphoribacter</taxon>
    </lineage>
</organism>
<reference evidence="2" key="1">
    <citation type="submission" date="2020-10" db="EMBL/GenBank/DDBJ databases">
        <title>Connecting structure to function with the recovery of over 1000 high-quality activated sludge metagenome-assembled genomes encoding full-length rRNA genes using long-read sequencing.</title>
        <authorList>
            <person name="Singleton C.M."/>
            <person name="Petriglieri F."/>
            <person name="Kristensen J.M."/>
            <person name="Kirkegaard R.H."/>
            <person name="Michaelsen T.Y."/>
            <person name="Andersen M.H."/>
            <person name="Karst S.M."/>
            <person name="Dueholm M.S."/>
            <person name="Nielsen P.H."/>
            <person name="Albertsen M."/>
        </authorList>
    </citation>
    <scope>NUCLEOTIDE SEQUENCE</scope>
    <source>
        <strain evidence="2">Ribe_18-Q3-R11-54_MAXAC.001</strain>
    </source>
</reference>
<dbReference type="InterPro" id="IPR025139">
    <property type="entry name" value="DUF4062"/>
</dbReference>
<evidence type="ECO:0000313" key="3">
    <source>
        <dbReference type="Proteomes" id="UP000886632"/>
    </source>
</evidence>
<sequence length="202" mass="22692">MADALPFTIFLASPSGLDAERELVRACVMQFNATEPKPPVSFAVVGWEQVRGTARRPQEAINELIGESHFLIVLFRDRWGSEPGSPWGYTSGTEEELFTSLLHLGESDRPMRDVWVAFLSHEAPADEIHQLRDQLSKKNALLYESIVDVRDLKQKLGERLRRWAPTVGVKVANHVDLLPSSGQDVLRAARLRLRGQKLVELG</sequence>
<proteinExistence type="predicted"/>
<evidence type="ECO:0000313" key="2">
    <source>
        <dbReference type="EMBL" id="MBL0003079.1"/>
    </source>
</evidence>
<dbReference type="Pfam" id="PF13271">
    <property type="entry name" value="DUF4062"/>
    <property type="match status" value="1"/>
</dbReference>
<dbReference type="Proteomes" id="UP000886632">
    <property type="component" value="Unassembled WGS sequence"/>
</dbReference>
<dbReference type="EMBL" id="JADKGK010000009">
    <property type="protein sequence ID" value="MBL0003079.1"/>
    <property type="molecule type" value="Genomic_DNA"/>
</dbReference>
<feature type="domain" description="DUF4062" evidence="1">
    <location>
        <begin position="9"/>
        <end position="97"/>
    </location>
</feature>
<protein>
    <submittedName>
        <fullName evidence="2">DUF4062 domain-containing protein</fullName>
    </submittedName>
</protein>
<dbReference type="AlphaFoldDB" id="A0A9D7T5L3"/>
<gene>
    <name evidence="2" type="ORF">IPP00_03520</name>
</gene>
<evidence type="ECO:0000259" key="1">
    <source>
        <dbReference type="Pfam" id="PF13271"/>
    </source>
</evidence>